<evidence type="ECO:0000313" key="3">
    <source>
        <dbReference type="Proteomes" id="UP000837857"/>
    </source>
</evidence>
<feature type="non-terminal residue" evidence="2">
    <location>
        <position position="144"/>
    </location>
</feature>
<proteinExistence type="predicted"/>
<name>A0ABN8J2V1_9NEOP</name>
<dbReference type="Proteomes" id="UP000837857">
    <property type="component" value="Chromosome 7"/>
</dbReference>
<reference evidence="2" key="1">
    <citation type="submission" date="2022-03" db="EMBL/GenBank/DDBJ databases">
        <authorList>
            <person name="Martin H S."/>
        </authorList>
    </citation>
    <scope>NUCLEOTIDE SEQUENCE</scope>
</reference>
<gene>
    <name evidence="2" type="ORF">IPOD504_LOCUS15736</name>
</gene>
<sequence>MRSVCDRNSNTRRATSSGGDGSTRGSAARSLQQNSRAIGNVRSLCGSASRAPRTRVAACANETKDPLSGRPNPKQSRRHLGWRKGTRRSGTATAPQRARFRVSPIAVGDDRATEERTLIDWLVLVMCSDTDVGRDASIYKDRES</sequence>
<keyword evidence="3" id="KW-1185">Reference proteome</keyword>
<protein>
    <submittedName>
        <fullName evidence="2">Uncharacterized protein</fullName>
    </submittedName>
</protein>
<feature type="compositionally biased region" description="Low complexity" evidence="1">
    <location>
        <begin position="11"/>
        <end position="30"/>
    </location>
</feature>
<dbReference type="EMBL" id="OW152819">
    <property type="protein sequence ID" value="CAH2073662.1"/>
    <property type="molecule type" value="Genomic_DNA"/>
</dbReference>
<accession>A0ABN8J2V1</accession>
<evidence type="ECO:0000256" key="1">
    <source>
        <dbReference type="SAM" id="MobiDB-lite"/>
    </source>
</evidence>
<evidence type="ECO:0000313" key="2">
    <source>
        <dbReference type="EMBL" id="CAH2073662.1"/>
    </source>
</evidence>
<organism evidence="2 3">
    <name type="scientific">Iphiclides podalirius</name>
    <name type="common">scarce swallowtail</name>
    <dbReference type="NCBI Taxonomy" id="110791"/>
    <lineage>
        <taxon>Eukaryota</taxon>
        <taxon>Metazoa</taxon>
        <taxon>Ecdysozoa</taxon>
        <taxon>Arthropoda</taxon>
        <taxon>Hexapoda</taxon>
        <taxon>Insecta</taxon>
        <taxon>Pterygota</taxon>
        <taxon>Neoptera</taxon>
        <taxon>Endopterygota</taxon>
        <taxon>Lepidoptera</taxon>
        <taxon>Glossata</taxon>
        <taxon>Ditrysia</taxon>
        <taxon>Papilionoidea</taxon>
        <taxon>Papilionidae</taxon>
        <taxon>Papilioninae</taxon>
        <taxon>Iphiclides</taxon>
    </lineage>
</organism>
<feature type="compositionally biased region" description="Basic residues" evidence="1">
    <location>
        <begin position="75"/>
        <end position="87"/>
    </location>
</feature>
<feature type="region of interest" description="Disordered" evidence="1">
    <location>
        <begin position="1"/>
        <end position="97"/>
    </location>
</feature>